<proteinExistence type="predicted"/>
<dbReference type="SUPFAM" id="SSF56176">
    <property type="entry name" value="FAD-binding/transporter-associated domain-like"/>
    <property type="match status" value="1"/>
</dbReference>
<dbReference type="InterPro" id="IPR007173">
    <property type="entry name" value="ALO_C"/>
</dbReference>
<gene>
    <name evidence="4" type="primary">LOC100376679</name>
</gene>
<dbReference type="InterPro" id="IPR010031">
    <property type="entry name" value="FAD_lactone_oxidase-like"/>
</dbReference>
<sequence>MGNSCSCVDCCFGLRKYGQCWWPCIQSCSYGHKRSFYNYDGTEIVNPMVAYLQPVNRIVRKTAIPGMVLDMGESEVGMDAVEQIAAVVRHAYRTKLHARAVGTGSSWSKLTSVRDILIDMKNLDRILDVRSSSSDHSVYHVTVQGGMKVHDCVRILDKAHGLAFPAMGNYAGQTVAGIVSTSTHGSLVGTQTMSNFTSGFHLVISGGIQVKVRKPETGETDEEFSSVEERVNNATYGADPLEIVSSDVFRAVAVGLGSMGIIYTVTFDCRKMFNIKERRTEVKIDWPPNTENFRLPEDVRAMYSQQGKFFSLLINPFARNRCCSSRKYVKAVYLAGDEVDYNGCCQCDYCLDCQCGCCCSGCRGKSACQVVQTDCSAMCIQNCAHCCCTQCMPGITDCGLDNFSRFLPYIHKWYNVLTFTNGNIHIKTAEYCLPVCQLESALTDVIKLSQFYSGTHNVYTLLPMYVRFAKADDLYLSPANRHCPDGSICEEFCYIEVPFLPGAFAIDEYHRTLENLLFDKYRARPHWAKNNFLNCYRVSELYPQLNEWAKVFVLFNKGRVFDNQFTNYCGFDQFHYQQPSGTSDYIRGCPPGDAVTSQPTAAYPDIHPFGVGE</sequence>
<feature type="domain" description="FAD-binding PCMH-type" evidence="2">
    <location>
        <begin position="61"/>
        <end position="272"/>
    </location>
</feature>
<dbReference type="InterPro" id="IPR016166">
    <property type="entry name" value="FAD-bd_PCMH"/>
</dbReference>
<dbReference type="Gene3D" id="3.30.465.10">
    <property type="match status" value="1"/>
</dbReference>
<dbReference type="GeneID" id="100376679"/>
<dbReference type="InterPro" id="IPR006094">
    <property type="entry name" value="Oxid_FAD_bind_N"/>
</dbReference>
<organism evidence="3 4">
    <name type="scientific">Saccoglossus kowalevskii</name>
    <name type="common">Acorn worm</name>
    <dbReference type="NCBI Taxonomy" id="10224"/>
    <lineage>
        <taxon>Eukaryota</taxon>
        <taxon>Metazoa</taxon>
        <taxon>Hemichordata</taxon>
        <taxon>Enteropneusta</taxon>
        <taxon>Harrimaniidae</taxon>
        <taxon>Saccoglossus</taxon>
    </lineage>
</organism>
<dbReference type="PANTHER" id="PTHR43762:SF1">
    <property type="entry name" value="D-ARABINONO-1,4-LACTONE OXIDASE"/>
    <property type="match status" value="1"/>
</dbReference>
<keyword evidence="3" id="KW-1185">Reference proteome</keyword>
<dbReference type="Pfam" id="PF04030">
    <property type="entry name" value="ALO"/>
    <property type="match status" value="1"/>
</dbReference>
<name>A0ABM0GUD4_SACKO</name>
<dbReference type="InterPro" id="IPR016169">
    <property type="entry name" value="FAD-bd_PCMH_sub2"/>
</dbReference>
<evidence type="ECO:0000313" key="3">
    <source>
        <dbReference type="Proteomes" id="UP000694865"/>
    </source>
</evidence>
<dbReference type="Gene3D" id="3.30.70.2520">
    <property type="match status" value="1"/>
</dbReference>
<keyword evidence="1" id="KW-0560">Oxidoreductase</keyword>
<dbReference type="Proteomes" id="UP000694865">
    <property type="component" value="Unplaced"/>
</dbReference>
<dbReference type="RefSeq" id="XP_002737546.1">
    <property type="nucleotide sequence ID" value="XM_002737500.2"/>
</dbReference>
<accession>A0ABM0GUD4</accession>
<reference evidence="4" key="1">
    <citation type="submission" date="2025-08" db="UniProtKB">
        <authorList>
            <consortium name="RefSeq"/>
        </authorList>
    </citation>
    <scope>IDENTIFICATION</scope>
    <source>
        <tissue evidence="4">Testes</tissue>
    </source>
</reference>
<evidence type="ECO:0000259" key="2">
    <source>
        <dbReference type="PROSITE" id="PS51387"/>
    </source>
</evidence>
<dbReference type="PANTHER" id="PTHR43762">
    <property type="entry name" value="L-GULONOLACTONE OXIDASE"/>
    <property type="match status" value="1"/>
</dbReference>
<dbReference type="PROSITE" id="PS51387">
    <property type="entry name" value="FAD_PCMH"/>
    <property type="match status" value="1"/>
</dbReference>
<evidence type="ECO:0000256" key="1">
    <source>
        <dbReference type="ARBA" id="ARBA00023002"/>
    </source>
</evidence>
<protein>
    <submittedName>
        <fullName evidence="4">Uncharacterized protein LOC100376679</fullName>
    </submittedName>
</protein>
<dbReference type="InterPro" id="IPR036318">
    <property type="entry name" value="FAD-bd_PCMH-like_sf"/>
</dbReference>
<dbReference type="Pfam" id="PF01565">
    <property type="entry name" value="FAD_binding_4"/>
    <property type="match status" value="1"/>
</dbReference>
<evidence type="ECO:0000313" key="4">
    <source>
        <dbReference type="RefSeq" id="XP_002737546.1"/>
    </source>
</evidence>